<dbReference type="SMART" id="SM00062">
    <property type="entry name" value="PBPb"/>
    <property type="match status" value="1"/>
</dbReference>
<keyword evidence="2" id="KW-1133">Transmembrane helix</keyword>
<accession>A0A6L7DC98</accession>
<dbReference type="PANTHER" id="PTHR35936">
    <property type="entry name" value="MEMBRANE-BOUND LYTIC MUREIN TRANSGLYCOSYLASE F"/>
    <property type="match status" value="1"/>
</dbReference>
<organism evidence="4 5">
    <name type="scientific">Helicobacter saguini</name>
    <dbReference type="NCBI Taxonomy" id="1548018"/>
    <lineage>
        <taxon>Bacteria</taxon>
        <taxon>Pseudomonadati</taxon>
        <taxon>Campylobacterota</taxon>
        <taxon>Epsilonproteobacteria</taxon>
        <taxon>Campylobacterales</taxon>
        <taxon>Helicobacteraceae</taxon>
        <taxon>Helicobacter</taxon>
    </lineage>
</organism>
<evidence type="ECO:0000256" key="2">
    <source>
        <dbReference type="SAM" id="Phobius"/>
    </source>
</evidence>
<keyword evidence="2" id="KW-0812">Transmembrane</keyword>
<evidence type="ECO:0000313" key="5">
    <source>
        <dbReference type="Proteomes" id="UP000477070"/>
    </source>
</evidence>
<keyword evidence="1" id="KW-0732">Signal</keyword>
<dbReference type="Gene3D" id="3.40.190.10">
    <property type="entry name" value="Periplasmic binding protein-like II"/>
    <property type="match status" value="2"/>
</dbReference>
<evidence type="ECO:0000256" key="1">
    <source>
        <dbReference type="ARBA" id="ARBA00022729"/>
    </source>
</evidence>
<sequence>MFATLKFSKYRILLVFYYLVINFIMLNISQAQDFTNIKVGSENAYKPFAYVDDKGEAKGFDNDVVRIVVSFIESGIKDSKSSKNPNITFIPVSWNVIFVGLDSKKYDVVANQINKTKEREEKYIFSKKPYFYGISGLIVGVDSKIKSLDEFKSGDKIGVTIGSNHALNLENYAKTHNAPFKIVHYKTSPTLIADLANGRIKGMINDPIAALDYAKSQGVKIQTTDFILEKTPIFFIFRKDSKDLADAFDTALQKALDSGKIEALIREYFTQTYVDLIKTDLAKSE</sequence>
<dbReference type="PANTHER" id="PTHR35936:SF19">
    <property type="entry name" value="AMINO-ACID-BINDING PROTEIN YXEM-RELATED"/>
    <property type="match status" value="1"/>
</dbReference>
<gene>
    <name evidence="4" type="ORF">DCO61_05430</name>
</gene>
<name>A0A6L7DC98_9HELI</name>
<dbReference type="RefSeq" id="WP_118949192.1">
    <property type="nucleotide sequence ID" value="NZ_QBIU01000001.1"/>
</dbReference>
<dbReference type="EMBL" id="QBIU01000001">
    <property type="protein sequence ID" value="MWV69463.1"/>
    <property type="molecule type" value="Genomic_DNA"/>
</dbReference>
<proteinExistence type="predicted"/>
<evidence type="ECO:0000313" key="4">
    <source>
        <dbReference type="EMBL" id="MWV69463.1"/>
    </source>
</evidence>
<comment type="caution">
    <text evidence="4">The sequence shown here is derived from an EMBL/GenBank/DDBJ whole genome shotgun (WGS) entry which is preliminary data.</text>
</comment>
<dbReference type="InterPro" id="IPR001638">
    <property type="entry name" value="Solute-binding_3/MltF_N"/>
</dbReference>
<dbReference type="AlphaFoldDB" id="A0A6L7DC98"/>
<dbReference type="Proteomes" id="UP000477070">
    <property type="component" value="Unassembled WGS sequence"/>
</dbReference>
<evidence type="ECO:0000259" key="3">
    <source>
        <dbReference type="SMART" id="SM00062"/>
    </source>
</evidence>
<feature type="domain" description="Solute-binding protein family 3/N-terminal" evidence="3">
    <location>
        <begin position="36"/>
        <end position="272"/>
    </location>
</feature>
<reference evidence="4 5" key="1">
    <citation type="submission" date="2019-12" db="EMBL/GenBank/DDBJ databases">
        <title>Multi-Generational Helicobacter saguini Isolates.</title>
        <authorList>
            <person name="Mannion A."/>
            <person name="Shen Z."/>
            <person name="Fox J.G."/>
        </authorList>
    </citation>
    <scope>NUCLEOTIDE SEQUENCE [LARGE SCALE GENOMIC DNA]</scope>
    <source>
        <strain evidence="5">16-048 (F4)</strain>
    </source>
</reference>
<keyword evidence="2" id="KW-0472">Membrane</keyword>
<protein>
    <submittedName>
        <fullName evidence="4">Transporter substrate-binding domain-containing protein</fullName>
    </submittedName>
</protein>
<feature type="transmembrane region" description="Helical" evidence="2">
    <location>
        <begin position="12"/>
        <end position="29"/>
    </location>
</feature>
<dbReference type="Pfam" id="PF00497">
    <property type="entry name" value="SBP_bac_3"/>
    <property type="match status" value="1"/>
</dbReference>
<dbReference type="SUPFAM" id="SSF53850">
    <property type="entry name" value="Periplasmic binding protein-like II"/>
    <property type="match status" value="1"/>
</dbReference>